<keyword evidence="2" id="KW-0963">Cytoplasm</keyword>
<dbReference type="RefSeq" id="XP_020303183.1">
    <property type="nucleotide sequence ID" value="XM_020446481.1"/>
</dbReference>
<name>A0A1S0U2Y3_LOALO</name>
<evidence type="ECO:0000313" key="5">
    <source>
        <dbReference type="EMBL" id="EFO24468.2"/>
    </source>
</evidence>
<dbReference type="InterPro" id="IPR036872">
    <property type="entry name" value="CH_dom_sf"/>
</dbReference>
<dbReference type="GO" id="GO:0000922">
    <property type="term" value="C:spindle pole"/>
    <property type="evidence" value="ECO:0007669"/>
    <property type="project" value="TreeGrafter"/>
</dbReference>
<dbReference type="Gene3D" id="1.10.418.10">
    <property type="entry name" value="Calponin-like domain"/>
    <property type="match status" value="1"/>
</dbReference>
<accession>A0A1S0U2Y3</accession>
<dbReference type="InterPro" id="IPR000048">
    <property type="entry name" value="IQ_motif_EF-hand-BS"/>
</dbReference>
<dbReference type="InterPro" id="IPR027417">
    <property type="entry name" value="P-loop_NTPase"/>
</dbReference>
<dbReference type="InParanoid" id="A0A1S0U2Y3"/>
<dbReference type="Gene3D" id="1.20.5.190">
    <property type="match status" value="5"/>
</dbReference>
<dbReference type="GO" id="GO:0005516">
    <property type="term" value="F:calmodulin binding"/>
    <property type="evidence" value="ECO:0007669"/>
    <property type="project" value="UniProtKB-KW"/>
</dbReference>
<dbReference type="Pfam" id="PF00612">
    <property type="entry name" value="IQ"/>
    <property type="match status" value="8"/>
</dbReference>
<evidence type="ECO:0000256" key="4">
    <source>
        <dbReference type="ARBA" id="ARBA00022860"/>
    </source>
</evidence>
<dbReference type="CDD" id="cd23767">
    <property type="entry name" value="IQCD"/>
    <property type="match status" value="1"/>
</dbReference>
<dbReference type="InterPro" id="IPR016024">
    <property type="entry name" value="ARM-type_fold"/>
</dbReference>
<dbReference type="OrthoDB" id="5870774at2759"/>
<dbReference type="EMBL" id="JH712078">
    <property type="protein sequence ID" value="EFO24468.2"/>
    <property type="molecule type" value="Genomic_DNA"/>
</dbReference>
<dbReference type="CTD" id="9941416"/>
<dbReference type="GeneID" id="9941416"/>
<dbReference type="GO" id="GO:0007051">
    <property type="term" value="P:spindle organization"/>
    <property type="evidence" value="ECO:0007669"/>
    <property type="project" value="TreeGrafter"/>
</dbReference>
<evidence type="ECO:0008006" key="6">
    <source>
        <dbReference type="Google" id="ProtNLM"/>
    </source>
</evidence>
<dbReference type="SUPFAM" id="SSF48371">
    <property type="entry name" value="ARM repeat"/>
    <property type="match status" value="1"/>
</dbReference>
<protein>
    <recommendedName>
        <fullName evidence="6">Calponin-homology (CH) domain-containing protein</fullName>
    </recommendedName>
</protein>
<dbReference type="SUPFAM" id="SSF52540">
    <property type="entry name" value="P-loop containing nucleoside triphosphate hydrolases"/>
    <property type="match status" value="1"/>
</dbReference>
<keyword evidence="4" id="KW-0112">Calmodulin-binding</keyword>
<keyword evidence="3" id="KW-0677">Repeat</keyword>
<evidence type="ECO:0000256" key="1">
    <source>
        <dbReference type="ARBA" id="ARBA00004496"/>
    </source>
</evidence>
<dbReference type="KEGG" id="loa:LOAG_04014"/>
<dbReference type="GO" id="GO:0005737">
    <property type="term" value="C:cytoplasm"/>
    <property type="evidence" value="ECO:0007669"/>
    <property type="project" value="UniProtKB-SubCell"/>
</dbReference>
<gene>
    <name evidence="5" type="ORF">LOAG_04014</name>
</gene>
<proteinExistence type="predicted"/>
<dbReference type="GO" id="GO:0000278">
    <property type="term" value="P:mitotic cell cycle"/>
    <property type="evidence" value="ECO:0007669"/>
    <property type="project" value="TreeGrafter"/>
</dbReference>
<evidence type="ECO:0000256" key="3">
    <source>
        <dbReference type="ARBA" id="ARBA00022737"/>
    </source>
</evidence>
<dbReference type="PROSITE" id="PS50096">
    <property type="entry name" value="IQ"/>
    <property type="match status" value="7"/>
</dbReference>
<comment type="subcellular location">
    <subcellularLocation>
        <location evidence="1">Cytoplasm</location>
    </subcellularLocation>
</comment>
<dbReference type="SMART" id="SM00015">
    <property type="entry name" value="IQ"/>
    <property type="match status" value="10"/>
</dbReference>
<dbReference type="SUPFAM" id="SSF47576">
    <property type="entry name" value="Calponin-homology domain, CH-domain"/>
    <property type="match status" value="1"/>
</dbReference>
<dbReference type="PANTHER" id="PTHR22706:SF1">
    <property type="entry name" value="ASSEMBLY FACTOR FOR SPINDLE MICROTUBULES"/>
    <property type="match status" value="1"/>
</dbReference>
<evidence type="ECO:0000256" key="2">
    <source>
        <dbReference type="ARBA" id="ARBA00022490"/>
    </source>
</evidence>
<organism evidence="5">
    <name type="scientific">Loa loa</name>
    <name type="common">Eye worm</name>
    <name type="synonym">Filaria loa</name>
    <dbReference type="NCBI Taxonomy" id="7209"/>
    <lineage>
        <taxon>Eukaryota</taxon>
        <taxon>Metazoa</taxon>
        <taxon>Ecdysozoa</taxon>
        <taxon>Nematoda</taxon>
        <taxon>Chromadorea</taxon>
        <taxon>Rhabditida</taxon>
        <taxon>Spirurina</taxon>
        <taxon>Spiruromorpha</taxon>
        <taxon>Filarioidea</taxon>
        <taxon>Onchocercidae</taxon>
        <taxon>Loa</taxon>
    </lineage>
</organism>
<dbReference type="OMA" id="HRKQMRE"/>
<reference evidence="5" key="1">
    <citation type="submission" date="2012-04" db="EMBL/GenBank/DDBJ databases">
        <title>The Genome Sequence of Loa loa.</title>
        <authorList>
            <consortium name="The Broad Institute Genome Sequencing Platform"/>
            <consortium name="Broad Institute Genome Sequencing Center for Infectious Disease"/>
            <person name="Nutman T.B."/>
            <person name="Fink D.L."/>
            <person name="Russ C."/>
            <person name="Young S."/>
            <person name="Zeng Q."/>
            <person name="Gargeya S."/>
            <person name="Alvarado L."/>
            <person name="Berlin A."/>
            <person name="Chapman S.B."/>
            <person name="Chen Z."/>
            <person name="Freedman E."/>
            <person name="Gellesch M."/>
            <person name="Goldberg J."/>
            <person name="Griggs A."/>
            <person name="Gujja S."/>
            <person name="Heilman E.R."/>
            <person name="Heiman D."/>
            <person name="Howarth C."/>
            <person name="Mehta T."/>
            <person name="Neiman D."/>
            <person name="Pearson M."/>
            <person name="Roberts A."/>
            <person name="Saif S."/>
            <person name="Shea T."/>
            <person name="Shenoy N."/>
            <person name="Sisk P."/>
            <person name="Stolte C."/>
            <person name="Sykes S."/>
            <person name="White J."/>
            <person name="Yandava C."/>
            <person name="Haas B."/>
            <person name="Henn M.R."/>
            <person name="Nusbaum C."/>
            <person name="Birren B."/>
        </authorList>
    </citation>
    <scope>NUCLEOTIDE SEQUENCE [LARGE SCALE GENOMIC DNA]</scope>
</reference>
<dbReference type="GO" id="GO:0051295">
    <property type="term" value="P:establishment of meiotic spindle localization"/>
    <property type="evidence" value="ECO:0007669"/>
    <property type="project" value="TreeGrafter"/>
</dbReference>
<dbReference type="InterPro" id="IPR051185">
    <property type="entry name" value="ASPM"/>
</dbReference>
<sequence>MESMDQSGRKMKHTLTGGLKRVVPHVCEGKVSDESRENTIIWDRSSTPMYSTSTVIPRTLLQDESTFTSCHNLPNFTQNTVYESQLDSLSDDIYDPRPGVSLHFSPGTNASNTTMKKKLELLKKGCELRKAIIKKSSLSHDHISLHETEEKFLSSVSEAPNSINDHEGNKNTDALLRFPSNASSISNSSKNATYVVQPLVREGEHDFIGRCKKIEMDKKLVHLAALTSWLNYLLDENSDATNNNEILAKSKKDADLYLRKLLFSRNDIPAMKDNEPQNDISYKCFMAANELSEMRARFRLLYESSPIPNDIVTFVKDGKIAIRMDRRVYADVGLQTELLSLLLSFHPFYLRLGLETILSINIGTRTDFKNQLKTIASVVTQNVFKNPRIMNNRKYMQGRAKILVNNRGAEALLQHFLIKICQFLFIVDKAWRDNAVSRKNRCLFLKWSAYKSISDVVAVLSRELMTGTSNLPKTLSLLGLSLDRKQGFFEQFQYHVTDLLKDLSNGLILGRTVEILAKLQYNTVIHCLRDPGGDRLRKMSNVKTVIDFAKQKGILPEGEIKIFNRVDIFLSIEDNINESDNCDAEVHSISQQLLSLFGISYEIRNPLELANGKLFSLLWKRYYSYGRPFELFDGTTVLEQVASAAEHHFGIPSLMLMKWKNTAEKKTLCLFTKIFISRIYECYKSTSAAVIIQRAFRRYRNTSRMNYDISHKVTLFGRDVYPLDQLAESSQITGEDSKRMNASITIQRYCRGWLARTLDQRMKCDKTLQKREAKAVIIQKFIRGWLARTFYQRLLHEQDMRKRENASLIIQKHVRFWLAQKSKMQNKRILQKRENAARVLQSCIRGWLTRIHYRNLLHEISSRRRESAAVTLQKFIRGWLARTFYQRLLHEQDMRKRENASLIIQKHVRFWLAQKSKMQNKRILEKRENAARVLQSCIRGWLTRIHYRNLLHEISSRRRENAAVTLQRHARGWAARKNYREMRYEVALHKQEYAAITFQNSISITECSSDKFKNEIYRCEVISSAKCLRVLRELRRQHNRLRLRRQNFLQAVEDKMKFALLLKTERDRRIKAATTVQAWWRGYLLRKHYVAFLNQIGANRVARQEAASNEERSERKQPIINRVMNAMENLNSERLYIRYKATEVLRKFVGLSELCAQYVFNNGGLECILDSLNGCNRSVGSTEVVIPLCSILWSVLKFKIIRNKLDERRRKDIMKQCYHFMLAFHKVPNVVTNLSAVIVALSGYSEQYKKAPYFVSELAKKFAKLSECDERVTALRKLQKCLLN</sequence>
<dbReference type="PANTHER" id="PTHR22706">
    <property type="entry name" value="ASSEMBLY FACTOR FOR SPINDLE MICROTUBULES"/>
    <property type="match status" value="1"/>
</dbReference>